<dbReference type="PANTHER" id="PTHR21506">
    <property type="entry name" value="COMPONENT OF OLIGOMERIC GOLGI COMPLEX 6"/>
    <property type="match status" value="1"/>
</dbReference>
<dbReference type="InterPro" id="IPR048368">
    <property type="entry name" value="COG6_N"/>
</dbReference>
<dbReference type="Proteomes" id="UP001353858">
    <property type="component" value="Unassembled WGS sequence"/>
</dbReference>
<evidence type="ECO:0000256" key="6">
    <source>
        <dbReference type="ARBA" id="ARBA00022448"/>
    </source>
</evidence>
<sequence length="627" mass="71339">MPELPEKENVLSKRLNKLLETRVENDQDTLEALKELSTFYFDNSLQARRNLRSQIEKRSLEINENFLSEFREVKEAFDSIYDDIAEMSQSLEDMTLRLQNAKKQTKYLLEQTNAFENDIVKNDMQQQVVTAFINKFMLTHEELVALHGSKQKRDLSISPEIFDVLDKVQRIHNDCKVLMQSGHQTLALDVMEQMTLHQEGALERLYRWTQNHCRNVDNPDLTMLVTQAMSRLQDRSVLFKYVIDEYCISRRAVLVGEFIDALTRGGPSGNPAPIEMRAHEPHVYVTDILVWLNKAIPIENQNLHLLVSLCKKDDLTELLCDALASICEGICHPLKIRVDKILNTSTQSSTLYAITNLIRYYKKAIGKVSKGGLLEVTLTELQEKSEQVFLLALQQQVSNALVRVETPPRDLSPTPAISHLLAVLRDMLSTASMSEGRETDMGKIVHCVLEPLLRAVNEQASRLPPTDMAVYMLNCMYAMYTCLSLYEFMDDRLERLQAQSDAQVDTLTSEQASSLVANLNLGPIYTILQDHSHSPLSGIPGMEPTNLRNILAKLDLLVTSPNSMLLPQINLLSSSKHKKSVQKRAFDVLLAIYKQLYEGVHDPVNLYENPENILSRTPVELVQMLSK</sequence>
<evidence type="ECO:0000256" key="9">
    <source>
        <dbReference type="ARBA" id="ARBA00023136"/>
    </source>
</evidence>
<gene>
    <name evidence="15" type="ORF">RN001_009467</name>
</gene>
<organism evidence="15 16">
    <name type="scientific">Aquatica leii</name>
    <dbReference type="NCBI Taxonomy" id="1421715"/>
    <lineage>
        <taxon>Eukaryota</taxon>
        <taxon>Metazoa</taxon>
        <taxon>Ecdysozoa</taxon>
        <taxon>Arthropoda</taxon>
        <taxon>Hexapoda</taxon>
        <taxon>Insecta</taxon>
        <taxon>Pterygota</taxon>
        <taxon>Neoptera</taxon>
        <taxon>Endopterygota</taxon>
        <taxon>Coleoptera</taxon>
        <taxon>Polyphaga</taxon>
        <taxon>Elateriformia</taxon>
        <taxon>Elateroidea</taxon>
        <taxon>Lampyridae</taxon>
        <taxon>Luciolinae</taxon>
        <taxon>Aquatica</taxon>
    </lineage>
</organism>
<dbReference type="AlphaFoldDB" id="A0AAN7S863"/>
<evidence type="ECO:0000259" key="14">
    <source>
        <dbReference type="Pfam" id="PF20653"/>
    </source>
</evidence>
<dbReference type="GO" id="GO:0017119">
    <property type="term" value="C:Golgi transport complex"/>
    <property type="evidence" value="ECO:0007669"/>
    <property type="project" value="UniProtKB-UniRule"/>
</dbReference>
<comment type="similarity">
    <text evidence="3 11">Belongs to the COG6 family.</text>
</comment>
<keyword evidence="9 11" id="KW-0472">Membrane</keyword>
<dbReference type="GO" id="GO:0000139">
    <property type="term" value="C:Golgi membrane"/>
    <property type="evidence" value="ECO:0007669"/>
    <property type="project" value="UniProtKB-SubCell"/>
</dbReference>
<evidence type="ECO:0000256" key="7">
    <source>
        <dbReference type="ARBA" id="ARBA00022927"/>
    </source>
</evidence>
<evidence type="ECO:0000256" key="3">
    <source>
        <dbReference type="ARBA" id="ARBA00011023"/>
    </source>
</evidence>
<comment type="function">
    <text evidence="1 11">Required for normal Golgi function.</text>
</comment>
<evidence type="ECO:0000256" key="10">
    <source>
        <dbReference type="ARBA" id="ARBA00031348"/>
    </source>
</evidence>
<comment type="subunit">
    <text evidence="4">Component of the conserved oligomeric Golgi complex which is composed of eight different subunits and is required for normal Golgi morphology and localization.</text>
</comment>
<dbReference type="PANTHER" id="PTHR21506:SF0">
    <property type="entry name" value="CONSERVED OLIGOMERIC GOLGI COMPLEX SUBUNIT 6"/>
    <property type="match status" value="1"/>
</dbReference>
<proteinExistence type="inferred from homology"/>
<comment type="subcellular location">
    <subcellularLocation>
        <location evidence="2 11">Golgi apparatus membrane</location>
        <topology evidence="2 11">Peripheral membrane protein</topology>
    </subcellularLocation>
</comment>
<evidence type="ECO:0000313" key="16">
    <source>
        <dbReference type="Proteomes" id="UP001353858"/>
    </source>
</evidence>
<evidence type="ECO:0000256" key="4">
    <source>
        <dbReference type="ARBA" id="ARBA00011166"/>
    </source>
</evidence>
<feature type="domain" description="Conserved Oligomeric Golgi complex subunit 6 C-terminal" evidence="14">
    <location>
        <begin position="184"/>
        <end position="624"/>
    </location>
</feature>
<evidence type="ECO:0000256" key="12">
    <source>
        <dbReference type="SAM" id="Coils"/>
    </source>
</evidence>
<dbReference type="GO" id="GO:0006891">
    <property type="term" value="P:intra-Golgi vesicle-mediated transport"/>
    <property type="evidence" value="ECO:0007669"/>
    <property type="project" value="UniProtKB-UniRule"/>
</dbReference>
<keyword evidence="8 11" id="KW-0333">Golgi apparatus</keyword>
<keyword evidence="6 11" id="KW-0813">Transport</keyword>
<name>A0AAN7S863_9COLE</name>
<dbReference type="Pfam" id="PF20653">
    <property type="entry name" value="COG6_C"/>
    <property type="match status" value="1"/>
</dbReference>
<dbReference type="EMBL" id="JARPUR010000004">
    <property type="protein sequence ID" value="KAK4876961.1"/>
    <property type="molecule type" value="Genomic_DNA"/>
</dbReference>
<dbReference type="Pfam" id="PF06419">
    <property type="entry name" value="COG6_N"/>
    <property type="match status" value="1"/>
</dbReference>
<comment type="caution">
    <text evidence="15">The sequence shown here is derived from an EMBL/GenBank/DDBJ whole genome shotgun (WGS) entry which is preliminary data.</text>
</comment>
<evidence type="ECO:0000313" key="15">
    <source>
        <dbReference type="EMBL" id="KAK4876961.1"/>
    </source>
</evidence>
<reference evidence="16" key="1">
    <citation type="submission" date="2023-01" db="EMBL/GenBank/DDBJ databases">
        <title>Key to firefly adult light organ development and bioluminescence: homeobox transcription factors regulate luciferase expression and transportation to peroxisome.</title>
        <authorList>
            <person name="Fu X."/>
        </authorList>
    </citation>
    <scope>NUCLEOTIDE SEQUENCE [LARGE SCALE GENOMIC DNA]</scope>
</reference>
<evidence type="ECO:0000256" key="8">
    <source>
        <dbReference type="ARBA" id="ARBA00023034"/>
    </source>
</evidence>
<evidence type="ECO:0000259" key="13">
    <source>
        <dbReference type="Pfam" id="PF06419"/>
    </source>
</evidence>
<dbReference type="InterPro" id="IPR010490">
    <property type="entry name" value="COG6"/>
</dbReference>
<keyword evidence="16" id="KW-1185">Reference proteome</keyword>
<accession>A0AAN7S863</accession>
<evidence type="ECO:0000256" key="11">
    <source>
        <dbReference type="RuleBase" id="RU365075"/>
    </source>
</evidence>
<evidence type="ECO:0000256" key="5">
    <source>
        <dbReference type="ARBA" id="ARBA00020973"/>
    </source>
</evidence>
<feature type="coiled-coil region" evidence="12">
    <location>
        <begin position="84"/>
        <end position="111"/>
    </location>
</feature>
<feature type="domain" description="Conserved oligomeric complex COG6 N-terminal" evidence="13">
    <location>
        <begin position="36"/>
        <end position="148"/>
    </location>
</feature>
<dbReference type="SMART" id="SM01087">
    <property type="entry name" value="COG6"/>
    <property type="match status" value="1"/>
</dbReference>
<keyword evidence="7 11" id="KW-0653">Protein transport</keyword>
<keyword evidence="12" id="KW-0175">Coiled coil</keyword>
<dbReference type="InterPro" id="IPR048369">
    <property type="entry name" value="COG6_C"/>
</dbReference>
<dbReference type="GO" id="GO:0015031">
    <property type="term" value="P:protein transport"/>
    <property type="evidence" value="ECO:0007669"/>
    <property type="project" value="UniProtKB-KW"/>
</dbReference>
<protein>
    <recommendedName>
        <fullName evidence="5 11">Conserved oligomeric Golgi complex subunit 6</fullName>
        <shortName evidence="11">COG complex subunit 6</shortName>
    </recommendedName>
    <alternativeName>
        <fullName evidence="10 11">Component of oligomeric Golgi complex 6</fullName>
    </alternativeName>
</protein>
<evidence type="ECO:0000256" key="2">
    <source>
        <dbReference type="ARBA" id="ARBA00004395"/>
    </source>
</evidence>
<evidence type="ECO:0000256" key="1">
    <source>
        <dbReference type="ARBA" id="ARBA00003627"/>
    </source>
</evidence>